<feature type="region of interest" description="Disordered" evidence="1">
    <location>
        <begin position="124"/>
        <end position="144"/>
    </location>
</feature>
<protein>
    <submittedName>
        <fullName evidence="2">Uncharacterized protein</fullName>
    </submittedName>
</protein>
<comment type="caution">
    <text evidence="2">The sequence shown here is derived from an EMBL/GenBank/DDBJ whole genome shotgun (WGS) entry which is preliminary data.</text>
</comment>
<dbReference type="AlphaFoldDB" id="A0A5N4CHP9"/>
<accession>A0A5N4CHP9</accession>
<dbReference type="Proteomes" id="UP000299084">
    <property type="component" value="Unassembled WGS sequence"/>
</dbReference>
<dbReference type="EMBL" id="JWIN03000024">
    <property type="protein sequence ID" value="KAB1258469.1"/>
    <property type="molecule type" value="Genomic_DNA"/>
</dbReference>
<sequence length="343" mass="37078">MCFWSPNSLRVWAAPPTLGPSLGGFARRGLELTAPMACVSDQLSQMVRKTLTLGFPPEIFPAPLCICAASRWLAVRTTCWEYLGSNLPCYLCDLEQAFLMKTVKARAVQSVRIRKSGKVQEGPLSGLGLRIPQPDPPAEPEGGSGSVPCLGFGTEAFAIFVLLKGQRLPGCPLRTGTGRGAGELSAQRRRRRASLLSAGGGSEGSWVPSTFPPAASASRTRAWSPVPLSIALLWTFRPCNFKQVCPQGQGGCVLSVTCSCLPILEAGRWAGCREKSIVLNPPRSSRTWKAQNGRANRTAEWVSFLELRGGPRGSTCLVLLFQQPSWLCVQADLVTRAPQVWLR</sequence>
<proteinExistence type="predicted"/>
<name>A0A5N4CHP9_CAMDR</name>
<evidence type="ECO:0000313" key="2">
    <source>
        <dbReference type="EMBL" id="KAB1258469.1"/>
    </source>
</evidence>
<evidence type="ECO:0000256" key="1">
    <source>
        <dbReference type="SAM" id="MobiDB-lite"/>
    </source>
</evidence>
<keyword evidence="3" id="KW-1185">Reference proteome</keyword>
<gene>
    <name evidence="2" type="ORF">Cadr_000028593</name>
</gene>
<organism evidence="2 3">
    <name type="scientific">Camelus dromedarius</name>
    <name type="common">Dromedary</name>
    <name type="synonym">Arabian camel</name>
    <dbReference type="NCBI Taxonomy" id="9838"/>
    <lineage>
        <taxon>Eukaryota</taxon>
        <taxon>Metazoa</taxon>
        <taxon>Chordata</taxon>
        <taxon>Craniata</taxon>
        <taxon>Vertebrata</taxon>
        <taxon>Euteleostomi</taxon>
        <taxon>Mammalia</taxon>
        <taxon>Eutheria</taxon>
        <taxon>Laurasiatheria</taxon>
        <taxon>Artiodactyla</taxon>
        <taxon>Tylopoda</taxon>
        <taxon>Camelidae</taxon>
        <taxon>Camelus</taxon>
    </lineage>
</organism>
<reference evidence="2 3" key="1">
    <citation type="journal article" date="2019" name="Mol. Ecol. Resour.">
        <title>Improving Illumina assemblies with Hi-C and long reads: an example with the North African dromedary.</title>
        <authorList>
            <person name="Elbers J.P."/>
            <person name="Rogers M.F."/>
            <person name="Perelman P.L."/>
            <person name="Proskuryakova A.A."/>
            <person name="Serdyukova N.A."/>
            <person name="Johnson W.E."/>
            <person name="Horin P."/>
            <person name="Corander J."/>
            <person name="Murphy D."/>
            <person name="Burger P.A."/>
        </authorList>
    </citation>
    <scope>NUCLEOTIDE SEQUENCE [LARGE SCALE GENOMIC DNA]</scope>
    <source>
        <strain evidence="2">Drom800</strain>
        <tissue evidence="2">Blood</tissue>
    </source>
</reference>
<evidence type="ECO:0000313" key="3">
    <source>
        <dbReference type="Proteomes" id="UP000299084"/>
    </source>
</evidence>